<gene>
    <name evidence="1" type="ORF">MPRG_30100</name>
</gene>
<dbReference type="Proteomes" id="UP000465240">
    <property type="component" value="Unassembled WGS sequence"/>
</dbReference>
<evidence type="ECO:0000313" key="2">
    <source>
        <dbReference type="Proteomes" id="UP000465240"/>
    </source>
</evidence>
<organism evidence="1 2">
    <name type="scientific">Mycobacterium paragordonae</name>
    <dbReference type="NCBI Taxonomy" id="1389713"/>
    <lineage>
        <taxon>Bacteria</taxon>
        <taxon>Bacillati</taxon>
        <taxon>Actinomycetota</taxon>
        <taxon>Actinomycetes</taxon>
        <taxon>Mycobacteriales</taxon>
        <taxon>Mycobacteriaceae</taxon>
        <taxon>Mycobacterium</taxon>
    </lineage>
</organism>
<sequence>MGGHVVGVEFSGVHGIGAGGEQQGFLMLESVGIARRQHHGRSWRQASREFNSDLAATAENYQRTNAGVVHGCDYGLR</sequence>
<keyword evidence="2" id="KW-1185">Reference proteome</keyword>
<reference evidence="1 2" key="1">
    <citation type="journal article" date="2019" name="Emerg. Microbes Infect.">
        <title>Comprehensive subspecies identification of 175 nontuberculous mycobacteria species based on 7547 genomic profiles.</title>
        <authorList>
            <person name="Matsumoto Y."/>
            <person name="Kinjo T."/>
            <person name="Motooka D."/>
            <person name="Nabeya D."/>
            <person name="Jung N."/>
            <person name="Uechi K."/>
            <person name="Horii T."/>
            <person name="Iida T."/>
            <person name="Fujita J."/>
            <person name="Nakamura S."/>
        </authorList>
    </citation>
    <scope>NUCLEOTIDE SEQUENCE [LARGE SCALE GENOMIC DNA]</scope>
    <source>
        <strain evidence="1 2">JCM 18565</strain>
    </source>
</reference>
<comment type="caution">
    <text evidence="1">The sequence shown here is derived from an EMBL/GenBank/DDBJ whole genome shotgun (WGS) entry which is preliminary data.</text>
</comment>
<dbReference type="EMBL" id="BLKX01000001">
    <property type="protein sequence ID" value="GFG79734.1"/>
    <property type="molecule type" value="Genomic_DNA"/>
</dbReference>
<evidence type="ECO:0000313" key="1">
    <source>
        <dbReference type="EMBL" id="GFG79734.1"/>
    </source>
</evidence>
<protein>
    <submittedName>
        <fullName evidence="1">Uncharacterized protein</fullName>
    </submittedName>
</protein>
<accession>A0ABQ1C658</accession>
<proteinExistence type="predicted"/>
<name>A0ABQ1C658_9MYCO</name>